<name>A0A9Q1EF05_SYNKA</name>
<evidence type="ECO:0000259" key="4">
    <source>
        <dbReference type="PROSITE" id="PS50278"/>
    </source>
</evidence>
<keyword evidence="6" id="KW-1185">Reference proteome</keyword>
<dbReference type="InterPro" id="IPR050507">
    <property type="entry name" value="PDGF/VEGF_growth_factor"/>
</dbReference>
<dbReference type="GO" id="GO:0016020">
    <property type="term" value="C:membrane"/>
    <property type="evidence" value="ECO:0007669"/>
    <property type="project" value="InterPro"/>
</dbReference>
<dbReference type="Pfam" id="PF00341">
    <property type="entry name" value="PDGF"/>
    <property type="match status" value="1"/>
</dbReference>
<dbReference type="GO" id="GO:0001666">
    <property type="term" value="P:response to hypoxia"/>
    <property type="evidence" value="ECO:0007669"/>
    <property type="project" value="TreeGrafter"/>
</dbReference>
<evidence type="ECO:0000256" key="1">
    <source>
        <dbReference type="ARBA" id="ARBA00023030"/>
    </source>
</evidence>
<dbReference type="GO" id="GO:0050930">
    <property type="term" value="P:induction of positive chemotaxis"/>
    <property type="evidence" value="ECO:0007669"/>
    <property type="project" value="TreeGrafter"/>
</dbReference>
<comment type="similarity">
    <text evidence="3">Belongs to the PDGF/VEGF growth factor family.</text>
</comment>
<evidence type="ECO:0000313" key="5">
    <source>
        <dbReference type="EMBL" id="KAJ8337581.1"/>
    </source>
</evidence>
<dbReference type="GO" id="GO:0005615">
    <property type="term" value="C:extracellular space"/>
    <property type="evidence" value="ECO:0007669"/>
    <property type="project" value="TreeGrafter"/>
</dbReference>
<dbReference type="SUPFAM" id="SSF57501">
    <property type="entry name" value="Cystine-knot cytokines"/>
    <property type="match status" value="1"/>
</dbReference>
<organism evidence="5 6">
    <name type="scientific">Synaphobranchus kaupii</name>
    <name type="common">Kaup's arrowtooth eel</name>
    <dbReference type="NCBI Taxonomy" id="118154"/>
    <lineage>
        <taxon>Eukaryota</taxon>
        <taxon>Metazoa</taxon>
        <taxon>Chordata</taxon>
        <taxon>Craniata</taxon>
        <taxon>Vertebrata</taxon>
        <taxon>Euteleostomi</taxon>
        <taxon>Actinopterygii</taxon>
        <taxon>Neopterygii</taxon>
        <taxon>Teleostei</taxon>
        <taxon>Anguilliformes</taxon>
        <taxon>Synaphobranchidae</taxon>
        <taxon>Synaphobranchus</taxon>
    </lineage>
</organism>
<dbReference type="GO" id="GO:0008083">
    <property type="term" value="F:growth factor activity"/>
    <property type="evidence" value="ECO:0007669"/>
    <property type="project" value="UniProtKB-KW"/>
</dbReference>
<dbReference type="GO" id="GO:0001938">
    <property type="term" value="P:positive regulation of endothelial cell proliferation"/>
    <property type="evidence" value="ECO:0007669"/>
    <property type="project" value="TreeGrafter"/>
</dbReference>
<dbReference type="AlphaFoldDB" id="A0A9Q1EF05"/>
<accession>A0A9Q1EF05</accession>
<evidence type="ECO:0000256" key="3">
    <source>
        <dbReference type="RuleBase" id="RU003818"/>
    </source>
</evidence>
<dbReference type="PROSITE" id="PS00249">
    <property type="entry name" value="PDGF_1"/>
    <property type="match status" value="1"/>
</dbReference>
<evidence type="ECO:0000313" key="6">
    <source>
        <dbReference type="Proteomes" id="UP001152622"/>
    </source>
</evidence>
<dbReference type="Gene3D" id="2.10.90.10">
    <property type="entry name" value="Cystine-knot cytokines"/>
    <property type="match status" value="1"/>
</dbReference>
<dbReference type="SMART" id="SM00141">
    <property type="entry name" value="PDGF"/>
    <property type="match status" value="1"/>
</dbReference>
<dbReference type="InterPro" id="IPR000072">
    <property type="entry name" value="PDGF/VEGF_dom"/>
</dbReference>
<dbReference type="CDD" id="cd00135">
    <property type="entry name" value="PDGF"/>
    <property type="match status" value="1"/>
</dbReference>
<protein>
    <recommendedName>
        <fullName evidence="4">Platelet-derived growth factor (PDGF) family profile domain-containing protein</fullName>
    </recommendedName>
</protein>
<keyword evidence="2" id="KW-1015">Disulfide bond</keyword>
<dbReference type="PROSITE" id="PS50278">
    <property type="entry name" value="PDGF_2"/>
    <property type="match status" value="1"/>
</dbReference>
<dbReference type="GO" id="GO:0048010">
    <property type="term" value="P:vascular endothelial growth factor receptor signaling pathway"/>
    <property type="evidence" value="ECO:0007669"/>
    <property type="project" value="TreeGrafter"/>
</dbReference>
<dbReference type="GO" id="GO:0002040">
    <property type="term" value="P:sprouting angiogenesis"/>
    <property type="evidence" value="ECO:0007669"/>
    <property type="project" value="TreeGrafter"/>
</dbReference>
<dbReference type="InterPro" id="IPR023581">
    <property type="entry name" value="PD_growth_factor_CS"/>
</dbReference>
<dbReference type="InterPro" id="IPR029034">
    <property type="entry name" value="Cystine-knot_cytokine"/>
</dbReference>
<dbReference type="OrthoDB" id="9981160at2759"/>
<gene>
    <name evidence="5" type="ORF">SKAU_G00365470</name>
</gene>
<dbReference type="EMBL" id="JAINUF010000018">
    <property type="protein sequence ID" value="KAJ8337581.1"/>
    <property type="molecule type" value="Genomic_DNA"/>
</dbReference>
<dbReference type="Proteomes" id="UP001152622">
    <property type="component" value="Chromosome 18"/>
</dbReference>
<evidence type="ECO:0000256" key="2">
    <source>
        <dbReference type="ARBA" id="ARBA00023157"/>
    </source>
</evidence>
<dbReference type="GO" id="GO:0042056">
    <property type="term" value="F:chemoattractant activity"/>
    <property type="evidence" value="ECO:0007669"/>
    <property type="project" value="TreeGrafter"/>
</dbReference>
<dbReference type="GO" id="GO:0043185">
    <property type="term" value="F:vascular endothelial growth factor receptor 3 binding"/>
    <property type="evidence" value="ECO:0007669"/>
    <property type="project" value="TreeGrafter"/>
</dbReference>
<dbReference type="PANTHER" id="PTHR12025">
    <property type="entry name" value="VASCULAR ENDOTHELIAL GROWTH FACTOR"/>
    <property type="match status" value="1"/>
</dbReference>
<sequence length="453" mass="50236">MFFTGRPERGGQRDSFVRGLLCSKSSALRFCPRPEPRVPSPDPNPGLRAAGISTDPLVIPDTMRILPMTLWILWVWNGSGFEGDYLEGADSAEPGGTRQRGLGAVSSVDDLLELLYPPYALVQRCLRRRAQGTPSPLRPGEVTWGNPREAALHRDDGAILLIMAEIERTVCRPREVCLEVTKEYPESTRHIYLPRCVSVHRCGGCCSHEGLHCYNTSHKLVNKTLVQLSPSQMERSVVMVTFLNHTACECRPKRPPHAVIRRAADAHRALCTPPGVPCSAGLVWDPTACLCAHRNTSSFSESKPDPLDTPLLALCGPNKVLDPEHCGCACRNGLTESGCVPGRRLDNATCDCVCVEFPQGRCHPGQRWDTERCTCACLPNCPRGHAPQPGTCLCRCRENPRTCLLQGKRFNPQTCSCYRLPCRTPHRKCPPGFYFSHYVCNCIPDHMRTDELN</sequence>
<dbReference type="PANTHER" id="PTHR12025:SF3">
    <property type="entry name" value="VASCULAR ENDOTHELIAL GROWTH FACTOR C"/>
    <property type="match status" value="1"/>
</dbReference>
<dbReference type="GO" id="GO:0045766">
    <property type="term" value="P:positive regulation of angiogenesis"/>
    <property type="evidence" value="ECO:0007669"/>
    <property type="project" value="TreeGrafter"/>
</dbReference>
<reference evidence="5" key="1">
    <citation type="journal article" date="2023" name="Science">
        <title>Genome structures resolve the early diversification of teleost fishes.</title>
        <authorList>
            <person name="Parey E."/>
            <person name="Louis A."/>
            <person name="Montfort J."/>
            <person name="Bouchez O."/>
            <person name="Roques C."/>
            <person name="Iampietro C."/>
            <person name="Lluch J."/>
            <person name="Castinel A."/>
            <person name="Donnadieu C."/>
            <person name="Desvignes T."/>
            <person name="Floi Bucao C."/>
            <person name="Jouanno E."/>
            <person name="Wen M."/>
            <person name="Mejri S."/>
            <person name="Dirks R."/>
            <person name="Jansen H."/>
            <person name="Henkel C."/>
            <person name="Chen W.J."/>
            <person name="Zahm M."/>
            <person name="Cabau C."/>
            <person name="Klopp C."/>
            <person name="Thompson A.W."/>
            <person name="Robinson-Rechavi M."/>
            <person name="Braasch I."/>
            <person name="Lecointre G."/>
            <person name="Bobe J."/>
            <person name="Postlethwait J.H."/>
            <person name="Berthelot C."/>
            <person name="Roest Crollius H."/>
            <person name="Guiguen Y."/>
        </authorList>
    </citation>
    <scope>NUCLEOTIDE SEQUENCE</scope>
    <source>
        <strain evidence="5">WJC10195</strain>
    </source>
</reference>
<keyword evidence="1 3" id="KW-0339">Growth factor</keyword>
<comment type="caution">
    <text evidence="5">The sequence shown here is derived from an EMBL/GenBank/DDBJ whole genome shotgun (WGS) entry which is preliminary data.</text>
</comment>
<dbReference type="GO" id="GO:0060754">
    <property type="term" value="P:positive regulation of mast cell chemotaxis"/>
    <property type="evidence" value="ECO:0007669"/>
    <property type="project" value="TreeGrafter"/>
</dbReference>
<feature type="domain" description="Platelet-derived growth factor (PDGF) family profile" evidence="4">
    <location>
        <begin position="158"/>
        <end position="255"/>
    </location>
</feature>
<proteinExistence type="inferred from homology"/>
<dbReference type="GO" id="GO:0038084">
    <property type="term" value="P:vascular endothelial growth factor signaling pathway"/>
    <property type="evidence" value="ECO:0007669"/>
    <property type="project" value="TreeGrafter"/>
</dbReference>